<dbReference type="SUPFAM" id="SSF47384">
    <property type="entry name" value="Homodimeric domain of signal transducing histidine kinase"/>
    <property type="match status" value="1"/>
</dbReference>
<feature type="transmembrane region" description="Helical" evidence="4">
    <location>
        <begin position="49"/>
        <end position="69"/>
    </location>
</feature>
<feature type="modified residue" description="4-aspartylphosphate" evidence="2">
    <location>
        <position position="635"/>
    </location>
</feature>
<feature type="domain" description="Response regulatory" evidence="5">
    <location>
        <begin position="570"/>
        <end position="706"/>
    </location>
</feature>
<proteinExistence type="predicted"/>
<keyword evidence="4" id="KW-1133">Transmembrane helix</keyword>
<dbReference type="InterPro" id="IPR050956">
    <property type="entry name" value="2C_system_His_kinase"/>
</dbReference>
<dbReference type="OrthoDB" id="311100at2759"/>
<evidence type="ECO:0000256" key="1">
    <source>
        <dbReference type="ARBA" id="ARBA00022553"/>
    </source>
</evidence>
<evidence type="ECO:0000313" key="6">
    <source>
        <dbReference type="EMBL" id="OMJ81308.1"/>
    </source>
</evidence>
<name>A0A1R2BWY9_9CILI</name>
<dbReference type="Gene3D" id="3.40.50.2300">
    <property type="match status" value="1"/>
</dbReference>
<sequence>MDSFKVSERLYEEKDKEMMKFSRTSMNVLRGLTGSCVLFSFLLKEPDPVTTIQAIIMFSTLIAIKYINYFKKFEKLINYIIFWIFDLIGLQAAFFRFPKYAGLFFATATQLFIQGHLEYAASEFYGYVLIITNTLMWIIVSYAVGALDFTAPFEIYFTIFFDVILRICWLKFRFNRYRQEICSKIAVENHEKNISALLQGIPEGILVIDESFSFKMHNSAYVSMFKNLKLFDVRYMKKRHNSKYQGNMNLKEDVNQFCQSDTFTEIFGILCVNEIKVECTATKIEWNEEKAIVLTFREVTALIDMEKQIRKKASTLKALREVSHELKTPLNIIIHEQSEILHSDIPINDYIKDQLHKSLSMSHVLLNSIRDILDFSQIQSSNFKLWPRIFPMKNLIEECLTIVKFACGETSKHLETCDKSSHSSNTNKALKVKICPKVPSHLYTDQSRLRQILINLLTSNFGYQVTSTTLSLKNKGLNVRFTIKISHENKTNQSNSFDSGVRFKIASSIVEKLSQKPLRLIFKPFITFIKFDINIAGILESEDLDIPDEGPVSWPLSSGESTNRDLELIDILIVDDMKLNLDILKRILENLDKSCKCLKNHQKYLVHTANSGNAAVEMIQKMSDNNCGYKIIIMDCQMPGMDGWEASVKINELYENKQILVLPYIIAYSAFDSNEDIEKCLRSGMNTHLSKPCQHEELCKAVSEWIAKPIQRL</sequence>
<accession>A0A1R2BWY9</accession>
<dbReference type="CDD" id="cd00082">
    <property type="entry name" value="HisKA"/>
    <property type="match status" value="1"/>
</dbReference>
<dbReference type="Proteomes" id="UP000187209">
    <property type="component" value="Unassembled WGS sequence"/>
</dbReference>
<evidence type="ECO:0000259" key="5">
    <source>
        <dbReference type="PROSITE" id="PS50110"/>
    </source>
</evidence>
<dbReference type="InterPro" id="IPR001789">
    <property type="entry name" value="Sig_transdc_resp-reg_receiver"/>
</dbReference>
<keyword evidence="3" id="KW-0175">Coiled coil</keyword>
<evidence type="ECO:0000256" key="3">
    <source>
        <dbReference type="SAM" id="Coils"/>
    </source>
</evidence>
<dbReference type="GO" id="GO:0000155">
    <property type="term" value="F:phosphorelay sensor kinase activity"/>
    <property type="evidence" value="ECO:0007669"/>
    <property type="project" value="InterPro"/>
</dbReference>
<dbReference type="PROSITE" id="PS50110">
    <property type="entry name" value="RESPONSE_REGULATORY"/>
    <property type="match status" value="1"/>
</dbReference>
<evidence type="ECO:0000256" key="4">
    <source>
        <dbReference type="SAM" id="Phobius"/>
    </source>
</evidence>
<dbReference type="InterPro" id="IPR036097">
    <property type="entry name" value="HisK_dim/P_sf"/>
</dbReference>
<dbReference type="Gene3D" id="1.10.287.130">
    <property type="match status" value="1"/>
</dbReference>
<keyword evidence="4" id="KW-0472">Membrane</keyword>
<dbReference type="InterPro" id="IPR011006">
    <property type="entry name" value="CheY-like_superfamily"/>
</dbReference>
<reference evidence="6 7" key="1">
    <citation type="submission" date="2016-11" db="EMBL/GenBank/DDBJ databases">
        <title>The macronuclear genome of Stentor coeruleus: a giant cell with tiny introns.</title>
        <authorList>
            <person name="Slabodnick M."/>
            <person name="Ruby J.G."/>
            <person name="Reiff S.B."/>
            <person name="Swart E.C."/>
            <person name="Gosai S."/>
            <person name="Prabakaran S."/>
            <person name="Witkowska E."/>
            <person name="Larue G.E."/>
            <person name="Fisher S."/>
            <person name="Freeman R.M."/>
            <person name="Gunawardena J."/>
            <person name="Chu W."/>
            <person name="Stover N.A."/>
            <person name="Gregory B.D."/>
            <person name="Nowacki M."/>
            <person name="Derisi J."/>
            <person name="Roy S.W."/>
            <person name="Marshall W.F."/>
            <person name="Sood P."/>
        </authorList>
    </citation>
    <scope>NUCLEOTIDE SEQUENCE [LARGE SCALE GENOMIC DNA]</scope>
    <source>
        <strain evidence="6">WM001</strain>
    </source>
</reference>
<comment type="caution">
    <text evidence="6">The sequence shown here is derived from an EMBL/GenBank/DDBJ whole genome shotgun (WGS) entry which is preliminary data.</text>
</comment>
<protein>
    <recommendedName>
        <fullName evidence="5">Response regulatory domain-containing protein</fullName>
    </recommendedName>
</protein>
<feature type="coiled-coil region" evidence="3">
    <location>
        <begin position="574"/>
        <end position="601"/>
    </location>
</feature>
<dbReference type="CDD" id="cd17546">
    <property type="entry name" value="REC_hyHK_CKI1_RcsC-like"/>
    <property type="match status" value="1"/>
</dbReference>
<keyword evidence="1 2" id="KW-0597">Phosphoprotein</keyword>
<feature type="transmembrane region" description="Helical" evidence="4">
    <location>
        <begin position="124"/>
        <end position="145"/>
    </location>
</feature>
<feature type="transmembrane region" description="Helical" evidence="4">
    <location>
        <begin position="21"/>
        <end position="43"/>
    </location>
</feature>
<dbReference type="PANTHER" id="PTHR43719">
    <property type="entry name" value="TWO-COMPONENT HISTIDINE KINASE"/>
    <property type="match status" value="1"/>
</dbReference>
<gene>
    <name evidence="6" type="ORF">SteCoe_18230</name>
</gene>
<dbReference type="SMART" id="SM00448">
    <property type="entry name" value="REC"/>
    <property type="match status" value="1"/>
</dbReference>
<dbReference type="AlphaFoldDB" id="A0A1R2BWY9"/>
<organism evidence="6 7">
    <name type="scientific">Stentor coeruleus</name>
    <dbReference type="NCBI Taxonomy" id="5963"/>
    <lineage>
        <taxon>Eukaryota</taxon>
        <taxon>Sar</taxon>
        <taxon>Alveolata</taxon>
        <taxon>Ciliophora</taxon>
        <taxon>Postciliodesmatophora</taxon>
        <taxon>Heterotrichea</taxon>
        <taxon>Heterotrichida</taxon>
        <taxon>Stentoridae</taxon>
        <taxon>Stentor</taxon>
    </lineage>
</organism>
<evidence type="ECO:0000313" key="7">
    <source>
        <dbReference type="Proteomes" id="UP000187209"/>
    </source>
</evidence>
<dbReference type="PANTHER" id="PTHR43719:SF28">
    <property type="entry name" value="PEROXIDE STRESS-ACTIVATED HISTIDINE KINASE MAK1-RELATED"/>
    <property type="match status" value="1"/>
</dbReference>
<dbReference type="EMBL" id="MPUH01000385">
    <property type="protein sequence ID" value="OMJ81308.1"/>
    <property type="molecule type" value="Genomic_DNA"/>
</dbReference>
<keyword evidence="4" id="KW-0812">Transmembrane</keyword>
<dbReference type="Pfam" id="PF00072">
    <property type="entry name" value="Response_reg"/>
    <property type="match status" value="1"/>
</dbReference>
<feature type="transmembrane region" description="Helical" evidence="4">
    <location>
        <begin position="151"/>
        <end position="169"/>
    </location>
</feature>
<dbReference type="InterPro" id="IPR003661">
    <property type="entry name" value="HisK_dim/P_dom"/>
</dbReference>
<feature type="transmembrane region" description="Helical" evidence="4">
    <location>
        <begin position="76"/>
        <end position="94"/>
    </location>
</feature>
<keyword evidence="7" id="KW-1185">Reference proteome</keyword>
<dbReference type="SUPFAM" id="SSF52172">
    <property type="entry name" value="CheY-like"/>
    <property type="match status" value="1"/>
</dbReference>
<evidence type="ECO:0000256" key="2">
    <source>
        <dbReference type="PROSITE-ProRule" id="PRU00169"/>
    </source>
</evidence>